<evidence type="ECO:0000256" key="5">
    <source>
        <dbReference type="ARBA" id="ARBA00023180"/>
    </source>
</evidence>
<sequence length="1157" mass="128257">MCAILITTDGECFSERAVVKVGIKSVKGCSRDIFLKEHNLILSSPGFEEGKNYDINLHCKWNIQSNSAISVDFTFFDLEYQYKCSWDYLMVYDGKCREVTSTKFCGTKAPSTFKGTGSMCIEFKSDQMVTKPGFQVMIKKLFDTSQQQKTDDYYLKSSSTEQFLTEINPNSMFVSTDGGFHTSWRKGYHSSAEISPSLKIDKTRQSAIVEQYYTQTLDTIDTFSPSVMLITIPESQNVVRASVLLSEMHKIDVTNTLHYQYSQIVPTQSLRILATESSSIPPTHLSSIIATLSSDIMSIQLPSILPTQSSYVLWTQSSNMQLTQPSISLAARSSSILLTPSSSILSSQSSSFLSTVEMNFKAFYSYSITYTSTKWETSLPGMSLSSTLLTDIYYGFSDVSQTPGTILVVDQTPIVDTLNDDKKIKQIHNQKKLLITLDNTLSNGMSSTLDYFISKMYNPTQVRSTSSYKLTSVIQDIDKMLVYKTDSVENFDSSGIFYEIETPHMYNSKTPSATKTFKGISETSTYGSISDIYVTSSVSFLPKSSIAYGAASTEVPLTYNLPVACFMTEQVLINGTGSLVVDIKPATGQLECSWLLFGHFDEAIEVNITNFNIYIGVDCDSEGLVINDGFSAQDGVLFKLCNHTSHINLLSSGPALVVEVMTRGHINLTLEYDPKPKGLDCPARLSKCDDRKCLPSDWWCDNEVDCFHGEDEQSCGLCGIDEFRCGNGQCIKDILQCNGRSECDDSSDENDCVKLDDMVLRIRHGRSWLPVCADKWEDAVGHFICKYLSFDDLSGSQTVPSSQTVYMSRKQGQQDGNHVYRYLHPSTICQSKTEIILNCSKKACGERSSSLMVPYIIGGTLAYKGQWPWVVAVRKGNTFICGGTLISDRWVITAGHCVESVLSVPHMVSIVTGTPMKDGRDGNVVRVSEIIINPDYNFIYKADIAVLLLQMPVLFDDYIKPICLPNTLQYLPRDSPCYTAGWGLTDPKGLYILFKVSSDTYTLAARININSEMIQDSKLKKLPNDLMYAKAFMWTNSKCSLAYSSEINDSMICAGILVGKGGDTCQGDSGGPLMCKNNHGTWQLVGVTSWGGGICGKSTLPGVYTRVTKYNTWIKSVTAIRDHYYDTKCDFEKPGICSLEDISTGSLCGQNEKQAGL</sequence>
<feature type="domain" description="Peptidase S1" evidence="11">
    <location>
        <begin position="856"/>
        <end position="1119"/>
    </location>
</feature>
<dbReference type="Gene3D" id="2.40.10.10">
    <property type="entry name" value="Trypsin-like serine proteases"/>
    <property type="match status" value="1"/>
</dbReference>
<feature type="disulfide bond" evidence="7">
    <location>
        <begin position="700"/>
        <end position="715"/>
    </location>
</feature>
<evidence type="ECO:0000256" key="1">
    <source>
        <dbReference type="ARBA" id="ARBA00022670"/>
    </source>
</evidence>
<dbReference type="InterPro" id="IPR036772">
    <property type="entry name" value="SRCR-like_dom_sf"/>
</dbReference>
<dbReference type="SMART" id="SM00042">
    <property type="entry name" value="CUB"/>
    <property type="match status" value="1"/>
</dbReference>
<comment type="similarity">
    <text evidence="6">Belongs to the peptidase S1 family. CLIP subfamily.</text>
</comment>
<feature type="disulfide bond" evidence="7">
    <location>
        <begin position="737"/>
        <end position="752"/>
    </location>
</feature>
<dbReference type="InterPro" id="IPR009003">
    <property type="entry name" value="Peptidase_S1_PA"/>
</dbReference>
<evidence type="ECO:0000256" key="6">
    <source>
        <dbReference type="ARBA" id="ARBA00024195"/>
    </source>
</evidence>
<keyword evidence="1 9" id="KW-0645">Protease</keyword>
<evidence type="ECO:0000256" key="3">
    <source>
        <dbReference type="ARBA" id="ARBA00022825"/>
    </source>
</evidence>
<gene>
    <name evidence="13" type="ORF">MCOR_51684</name>
</gene>
<dbReference type="SUPFAM" id="SSF50494">
    <property type="entry name" value="Trypsin-like serine proteases"/>
    <property type="match status" value="1"/>
</dbReference>
<evidence type="ECO:0000256" key="7">
    <source>
        <dbReference type="PROSITE-ProRule" id="PRU00124"/>
    </source>
</evidence>
<feature type="domain" description="SRCR" evidence="12">
    <location>
        <begin position="723"/>
        <end position="839"/>
    </location>
</feature>
<proteinExistence type="inferred from homology"/>
<evidence type="ECO:0000313" key="13">
    <source>
        <dbReference type="EMBL" id="CAC5419326.1"/>
    </source>
</evidence>
<feature type="disulfide bond" evidence="7">
    <location>
        <begin position="725"/>
        <end position="743"/>
    </location>
</feature>
<keyword evidence="5" id="KW-0325">Glycoprotein</keyword>
<evidence type="ECO:0000256" key="4">
    <source>
        <dbReference type="ARBA" id="ARBA00023157"/>
    </source>
</evidence>
<accession>A0A6J8EH80</accession>
<dbReference type="InterPro" id="IPR001190">
    <property type="entry name" value="SRCR"/>
</dbReference>
<dbReference type="InterPro" id="IPR002172">
    <property type="entry name" value="LDrepeatLR_classA_rpt"/>
</dbReference>
<dbReference type="FunFam" id="2.40.10.10:FF:000068">
    <property type="entry name" value="transmembrane protease serine 2"/>
    <property type="match status" value="1"/>
</dbReference>
<dbReference type="Pfam" id="PF15494">
    <property type="entry name" value="SRCR_2"/>
    <property type="match status" value="1"/>
</dbReference>
<dbReference type="GO" id="GO:0006508">
    <property type="term" value="P:proteolysis"/>
    <property type="evidence" value="ECO:0007669"/>
    <property type="project" value="UniProtKB-KW"/>
</dbReference>
<evidence type="ECO:0000256" key="2">
    <source>
        <dbReference type="ARBA" id="ARBA00022801"/>
    </source>
</evidence>
<dbReference type="EMBL" id="CACVKT020009019">
    <property type="protein sequence ID" value="CAC5419326.1"/>
    <property type="molecule type" value="Genomic_DNA"/>
</dbReference>
<dbReference type="SMART" id="SM00020">
    <property type="entry name" value="Tryp_SPc"/>
    <property type="match status" value="1"/>
</dbReference>
<dbReference type="PROSITE" id="PS00134">
    <property type="entry name" value="TRYPSIN_HIS"/>
    <property type="match status" value="1"/>
</dbReference>
<dbReference type="InterPro" id="IPR000859">
    <property type="entry name" value="CUB_dom"/>
</dbReference>
<dbReference type="PROSITE" id="PS00135">
    <property type="entry name" value="TRYPSIN_SER"/>
    <property type="match status" value="1"/>
</dbReference>
<protein>
    <submittedName>
        <fullName evidence="13">TMPRSS15</fullName>
        <ecNumber evidence="13">3.4.21.9</ecNumber>
    </submittedName>
</protein>
<dbReference type="Pfam" id="PF00089">
    <property type="entry name" value="Trypsin"/>
    <property type="match status" value="2"/>
</dbReference>
<dbReference type="PROSITE" id="PS50287">
    <property type="entry name" value="SRCR_2"/>
    <property type="match status" value="1"/>
</dbReference>
<feature type="disulfide bond" evidence="7">
    <location>
        <begin position="688"/>
        <end position="706"/>
    </location>
</feature>
<dbReference type="InterPro" id="IPR001314">
    <property type="entry name" value="Peptidase_S1A"/>
</dbReference>
<reference evidence="13 14" key="1">
    <citation type="submission" date="2020-06" db="EMBL/GenBank/DDBJ databases">
        <authorList>
            <person name="Li R."/>
            <person name="Bekaert M."/>
        </authorList>
    </citation>
    <scope>NUCLEOTIDE SEQUENCE [LARGE SCALE GENOMIC DNA]</scope>
    <source>
        <strain evidence="14">wild</strain>
    </source>
</reference>
<dbReference type="Proteomes" id="UP000507470">
    <property type="component" value="Unassembled WGS sequence"/>
</dbReference>
<dbReference type="SUPFAM" id="SSF49854">
    <property type="entry name" value="Spermadhesin, CUB domain"/>
    <property type="match status" value="2"/>
</dbReference>
<dbReference type="InterPro" id="IPR033116">
    <property type="entry name" value="TRYPSIN_SER"/>
</dbReference>
<dbReference type="CDD" id="cd00190">
    <property type="entry name" value="Tryp_SPc"/>
    <property type="match status" value="1"/>
</dbReference>
<keyword evidence="2 9" id="KW-0378">Hydrolase</keyword>
<dbReference type="SUPFAM" id="SSF56487">
    <property type="entry name" value="SRCR-like"/>
    <property type="match status" value="1"/>
</dbReference>
<dbReference type="PROSITE" id="PS01180">
    <property type="entry name" value="CUB"/>
    <property type="match status" value="1"/>
</dbReference>
<evidence type="ECO:0000256" key="8">
    <source>
        <dbReference type="PROSITE-ProRule" id="PRU00196"/>
    </source>
</evidence>
<dbReference type="GO" id="GO:0016020">
    <property type="term" value="C:membrane"/>
    <property type="evidence" value="ECO:0007669"/>
    <property type="project" value="InterPro"/>
</dbReference>
<feature type="disulfide bond" evidence="8">
    <location>
        <begin position="829"/>
        <end position="839"/>
    </location>
</feature>
<dbReference type="FunFam" id="2.40.10.10:FF:000002">
    <property type="entry name" value="Transmembrane protease serine"/>
    <property type="match status" value="1"/>
</dbReference>
<dbReference type="OrthoDB" id="414661at2759"/>
<dbReference type="InterPro" id="IPR036055">
    <property type="entry name" value="LDL_receptor-like_sf"/>
</dbReference>
<dbReference type="SMART" id="SM00192">
    <property type="entry name" value="LDLa"/>
    <property type="match status" value="2"/>
</dbReference>
<dbReference type="SUPFAM" id="SSF57424">
    <property type="entry name" value="LDL receptor-like module"/>
    <property type="match status" value="2"/>
</dbReference>
<evidence type="ECO:0000259" key="10">
    <source>
        <dbReference type="PROSITE" id="PS01180"/>
    </source>
</evidence>
<evidence type="ECO:0000313" key="14">
    <source>
        <dbReference type="Proteomes" id="UP000507470"/>
    </source>
</evidence>
<dbReference type="GO" id="GO:0004252">
    <property type="term" value="F:serine-type endopeptidase activity"/>
    <property type="evidence" value="ECO:0007669"/>
    <property type="project" value="UniProtKB-EC"/>
</dbReference>
<feature type="disulfide bond" evidence="7">
    <location>
        <begin position="681"/>
        <end position="693"/>
    </location>
</feature>
<organism evidence="13 14">
    <name type="scientific">Mytilus coruscus</name>
    <name type="common">Sea mussel</name>
    <dbReference type="NCBI Taxonomy" id="42192"/>
    <lineage>
        <taxon>Eukaryota</taxon>
        <taxon>Metazoa</taxon>
        <taxon>Spiralia</taxon>
        <taxon>Lophotrochozoa</taxon>
        <taxon>Mollusca</taxon>
        <taxon>Bivalvia</taxon>
        <taxon>Autobranchia</taxon>
        <taxon>Pteriomorphia</taxon>
        <taxon>Mytilida</taxon>
        <taxon>Mytiloidea</taxon>
        <taxon>Mytilidae</taxon>
        <taxon>Mytilinae</taxon>
        <taxon>Mytilus</taxon>
    </lineage>
</organism>
<dbReference type="AlphaFoldDB" id="A0A6J8EH80"/>
<evidence type="ECO:0000259" key="12">
    <source>
        <dbReference type="PROSITE" id="PS50287"/>
    </source>
</evidence>
<dbReference type="CDD" id="cd00112">
    <property type="entry name" value="LDLa"/>
    <property type="match status" value="2"/>
</dbReference>
<feature type="disulfide bond" evidence="7">
    <location>
        <begin position="718"/>
        <end position="730"/>
    </location>
</feature>
<dbReference type="InterPro" id="IPR018114">
    <property type="entry name" value="TRYPSIN_HIS"/>
</dbReference>
<dbReference type="Pfam" id="PF00431">
    <property type="entry name" value="CUB"/>
    <property type="match status" value="1"/>
</dbReference>
<dbReference type="EC" id="3.4.21.9" evidence="13"/>
<dbReference type="PRINTS" id="PR00722">
    <property type="entry name" value="CHYMOTRYPSIN"/>
</dbReference>
<keyword evidence="14" id="KW-1185">Reference proteome</keyword>
<dbReference type="PANTHER" id="PTHR24252">
    <property type="entry name" value="ACROSIN-RELATED"/>
    <property type="match status" value="1"/>
</dbReference>
<dbReference type="PROSITE" id="PS50068">
    <property type="entry name" value="LDLRA_2"/>
    <property type="match status" value="2"/>
</dbReference>
<dbReference type="PANTHER" id="PTHR24252:SF7">
    <property type="entry name" value="HYALIN"/>
    <property type="match status" value="1"/>
</dbReference>
<evidence type="ECO:0000259" key="11">
    <source>
        <dbReference type="PROSITE" id="PS50240"/>
    </source>
</evidence>
<dbReference type="InterPro" id="IPR043504">
    <property type="entry name" value="Peptidase_S1_PA_chymotrypsin"/>
</dbReference>
<feature type="domain" description="CUB" evidence="10">
    <location>
        <begin position="29"/>
        <end position="141"/>
    </location>
</feature>
<dbReference type="Gene3D" id="4.10.400.10">
    <property type="entry name" value="Low-density Lipoprotein Receptor"/>
    <property type="match status" value="2"/>
</dbReference>
<keyword evidence="4 8" id="KW-1015">Disulfide bond</keyword>
<name>A0A6J8EH80_MYTCO</name>
<dbReference type="InterPro" id="IPR023415">
    <property type="entry name" value="LDLR_class-A_CS"/>
</dbReference>
<dbReference type="PROSITE" id="PS50240">
    <property type="entry name" value="TRYPSIN_DOM"/>
    <property type="match status" value="1"/>
</dbReference>
<dbReference type="PROSITE" id="PS01209">
    <property type="entry name" value="LDLRA_1"/>
    <property type="match status" value="1"/>
</dbReference>
<dbReference type="Pfam" id="PF00057">
    <property type="entry name" value="Ldl_recept_a"/>
    <property type="match status" value="2"/>
</dbReference>
<keyword evidence="3 9" id="KW-0720">Serine protease</keyword>
<comment type="caution">
    <text evidence="8">Lacks conserved residue(s) required for the propagation of feature annotation.</text>
</comment>
<dbReference type="InterPro" id="IPR001254">
    <property type="entry name" value="Trypsin_dom"/>
</dbReference>
<dbReference type="CDD" id="cd00041">
    <property type="entry name" value="CUB"/>
    <property type="match status" value="2"/>
</dbReference>
<dbReference type="Gene3D" id="2.60.120.290">
    <property type="entry name" value="Spermadhesin, CUB domain"/>
    <property type="match status" value="2"/>
</dbReference>
<dbReference type="InterPro" id="IPR035914">
    <property type="entry name" value="Sperma_CUB_dom_sf"/>
</dbReference>
<evidence type="ECO:0000256" key="9">
    <source>
        <dbReference type="RuleBase" id="RU363034"/>
    </source>
</evidence>